<dbReference type="RefSeq" id="WP_014426189.1">
    <property type="nucleotide sequence ID" value="NC_017073.1"/>
</dbReference>
<keyword evidence="1" id="KW-0614">Plasmid</keyword>
<geneLocation type="plasmid" evidence="1 2">
    <name>pSRC3</name>
</geneLocation>
<accession>I0GWN4</accession>
<dbReference type="AlphaFoldDB" id="I0GWN4"/>
<protein>
    <submittedName>
        <fullName evidence="1">Uncharacterized protein</fullName>
    </submittedName>
</protein>
<dbReference type="KEGG" id="sri:SELR_pSRC300980"/>
<name>I0GWN4_SELRL</name>
<gene>
    <name evidence="1" type="ordered locus">SELR_pSRC300980</name>
</gene>
<proteinExistence type="predicted"/>
<reference evidence="1 2" key="1">
    <citation type="submission" date="2011-10" db="EMBL/GenBank/DDBJ databases">
        <title>Whole genome sequence of Selenomonas ruminantium subsp. lactilytica TAM6421.</title>
        <authorList>
            <person name="Oguchi A."/>
            <person name="Ankai A."/>
            <person name="Kaneko J."/>
            <person name="Yamada-Narita S."/>
            <person name="Fukui S."/>
            <person name="Takahashi M."/>
            <person name="Onodera T."/>
            <person name="Kojima S."/>
            <person name="Fushimi T."/>
            <person name="Abe N."/>
            <person name="Kamio Y."/>
            <person name="Yamazaki S."/>
            <person name="Fujita N."/>
        </authorList>
    </citation>
    <scope>NUCLEOTIDE SEQUENCE [LARGE SCALE GENOMIC DNA]</scope>
    <source>
        <strain evidence="2">NBRC 103574 / TAM6421</strain>
        <plasmid evidence="1 2">pSRC3</plasmid>
    </source>
</reference>
<evidence type="ECO:0000313" key="2">
    <source>
        <dbReference type="Proteomes" id="UP000007887"/>
    </source>
</evidence>
<evidence type="ECO:0000313" key="1">
    <source>
        <dbReference type="EMBL" id="BAL85171.1"/>
    </source>
</evidence>
<sequence>MEDIAYRLDGVAEVLRGFSGNPECEQAAAMDMLAKEIEVITDELRKRMQEH</sequence>
<dbReference type="HOGENOM" id="CLU_3103726_0_0_9"/>
<dbReference type="Proteomes" id="UP000007887">
    <property type="component" value="Plasmid pSRC3"/>
</dbReference>
<organism evidence="1 2">
    <name type="scientific">Selenomonas ruminantium subsp. lactilytica (strain NBRC 103574 / TAM6421)</name>
    <dbReference type="NCBI Taxonomy" id="927704"/>
    <lineage>
        <taxon>Bacteria</taxon>
        <taxon>Bacillati</taxon>
        <taxon>Bacillota</taxon>
        <taxon>Negativicutes</taxon>
        <taxon>Selenomonadales</taxon>
        <taxon>Selenomonadaceae</taxon>
        <taxon>Selenomonas</taxon>
    </lineage>
</organism>
<dbReference type="EMBL" id="AP012300">
    <property type="protein sequence ID" value="BAL85171.1"/>
    <property type="molecule type" value="Genomic_DNA"/>
</dbReference>